<reference evidence="1 2" key="1">
    <citation type="submission" date="2024-05" db="EMBL/GenBank/DDBJ databases">
        <title>A draft genome resource for the thread blight pathogen Marasmius tenuissimus strain MS-2.</title>
        <authorList>
            <person name="Yulfo-Soto G.E."/>
            <person name="Baruah I.K."/>
            <person name="Amoako-Attah I."/>
            <person name="Bukari Y."/>
            <person name="Meinhardt L.W."/>
            <person name="Bailey B.A."/>
            <person name="Cohen S.P."/>
        </authorList>
    </citation>
    <scope>NUCLEOTIDE SEQUENCE [LARGE SCALE GENOMIC DNA]</scope>
    <source>
        <strain evidence="1 2">MS-2</strain>
    </source>
</reference>
<accession>A0ABR2ZI84</accession>
<evidence type="ECO:0000313" key="2">
    <source>
        <dbReference type="Proteomes" id="UP001437256"/>
    </source>
</evidence>
<dbReference type="EMBL" id="JBBXMP010000156">
    <property type="protein sequence ID" value="KAL0060935.1"/>
    <property type="molecule type" value="Genomic_DNA"/>
</dbReference>
<proteinExistence type="predicted"/>
<evidence type="ECO:0000313" key="1">
    <source>
        <dbReference type="EMBL" id="KAL0060935.1"/>
    </source>
</evidence>
<gene>
    <name evidence="1" type="ORF">AAF712_012271</name>
</gene>
<protein>
    <recommendedName>
        <fullName evidence="3">ABM domain-containing protein</fullName>
    </recommendedName>
</protein>
<evidence type="ECO:0008006" key="3">
    <source>
        <dbReference type="Google" id="ProtNLM"/>
    </source>
</evidence>
<name>A0ABR2ZI84_9AGAR</name>
<keyword evidence="2" id="KW-1185">Reference proteome</keyword>
<sequence>MSTNSAVNSSAQLVTIQRFSLKASSQSEDGVQKLTEAMSQFKASSEGKIDRAFLGKISDSVVEQIFLLNAPIDTAEAFFPFASSPEQLSVSTVVPNNHTSLYDAIHAPTTETIVQDLVPGADLDAISEAWTSLGESIKSWSGGYGSTFGFVQQEGKTQIVLINGWDEYDHAWKWLSTLDEANAAYFQSSVASLVGSSEPAFKHLTEIE</sequence>
<organism evidence="1 2">
    <name type="scientific">Marasmius tenuissimus</name>
    <dbReference type="NCBI Taxonomy" id="585030"/>
    <lineage>
        <taxon>Eukaryota</taxon>
        <taxon>Fungi</taxon>
        <taxon>Dikarya</taxon>
        <taxon>Basidiomycota</taxon>
        <taxon>Agaricomycotina</taxon>
        <taxon>Agaricomycetes</taxon>
        <taxon>Agaricomycetidae</taxon>
        <taxon>Agaricales</taxon>
        <taxon>Marasmiineae</taxon>
        <taxon>Marasmiaceae</taxon>
        <taxon>Marasmius</taxon>
    </lineage>
</organism>
<dbReference type="Proteomes" id="UP001437256">
    <property type="component" value="Unassembled WGS sequence"/>
</dbReference>
<comment type="caution">
    <text evidence="1">The sequence shown here is derived from an EMBL/GenBank/DDBJ whole genome shotgun (WGS) entry which is preliminary data.</text>
</comment>